<dbReference type="Proteomes" id="UP000012073">
    <property type="component" value="Unassembled WGS sequence"/>
</dbReference>
<accession>R7QFS0</accession>
<keyword evidence="2" id="KW-1185">Reference proteome</keyword>
<dbReference type="OMA" id="LMNHLSM"/>
<dbReference type="AlphaFoldDB" id="R7QFS0"/>
<evidence type="ECO:0008006" key="3">
    <source>
        <dbReference type="Google" id="ProtNLM"/>
    </source>
</evidence>
<dbReference type="InterPro" id="IPR012337">
    <property type="entry name" value="RNaseH-like_sf"/>
</dbReference>
<reference evidence="2" key="1">
    <citation type="journal article" date="2013" name="Proc. Natl. Acad. Sci. U.S.A.">
        <title>Genome structure and metabolic features in the red seaweed Chondrus crispus shed light on evolution of the Archaeplastida.</title>
        <authorList>
            <person name="Collen J."/>
            <person name="Porcel B."/>
            <person name="Carre W."/>
            <person name="Ball S.G."/>
            <person name="Chaparro C."/>
            <person name="Tonon T."/>
            <person name="Barbeyron T."/>
            <person name="Michel G."/>
            <person name="Noel B."/>
            <person name="Valentin K."/>
            <person name="Elias M."/>
            <person name="Artiguenave F."/>
            <person name="Arun A."/>
            <person name="Aury J.M."/>
            <person name="Barbosa-Neto J.F."/>
            <person name="Bothwell J.H."/>
            <person name="Bouget F.Y."/>
            <person name="Brillet L."/>
            <person name="Cabello-Hurtado F."/>
            <person name="Capella-Gutierrez S."/>
            <person name="Charrier B."/>
            <person name="Cladiere L."/>
            <person name="Cock J.M."/>
            <person name="Coelho S.M."/>
            <person name="Colleoni C."/>
            <person name="Czjzek M."/>
            <person name="Da Silva C."/>
            <person name="Delage L."/>
            <person name="Denoeud F."/>
            <person name="Deschamps P."/>
            <person name="Dittami S.M."/>
            <person name="Gabaldon T."/>
            <person name="Gachon C.M."/>
            <person name="Groisillier A."/>
            <person name="Herve C."/>
            <person name="Jabbari K."/>
            <person name="Katinka M."/>
            <person name="Kloareg B."/>
            <person name="Kowalczyk N."/>
            <person name="Labadie K."/>
            <person name="Leblanc C."/>
            <person name="Lopez P.J."/>
            <person name="McLachlan D.H."/>
            <person name="Meslet-Cladiere L."/>
            <person name="Moustafa A."/>
            <person name="Nehr Z."/>
            <person name="Nyvall Collen P."/>
            <person name="Panaud O."/>
            <person name="Partensky F."/>
            <person name="Poulain J."/>
            <person name="Rensing S.A."/>
            <person name="Rousvoal S."/>
            <person name="Samson G."/>
            <person name="Symeonidi A."/>
            <person name="Weissenbach J."/>
            <person name="Zambounis A."/>
            <person name="Wincker P."/>
            <person name="Boyen C."/>
        </authorList>
    </citation>
    <scope>NUCLEOTIDE SEQUENCE [LARGE SCALE GENOMIC DNA]</scope>
    <source>
        <strain evidence="2">cv. Stackhouse</strain>
    </source>
</reference>
<sequence length="607" mass="67499">MPISFSVIQPIVSLIGDLFVDTIHEKTTKERAISGFTTQTHPGINDYCVKIANLTLFDATIAFISNGATPRVATALVSEMFRATSTTVPPTRLVSDLSEARLAAYMRCVIAYNLQTLADVLRQKWTFSLSFAEVKHETNHYIDVGVRFCLGDDLHAFHILCCPLPNRFNKDEIVRSIYAVLDALHPSWKKSIIAVSTDGAEAAEVAAQELLVHLRPESSGALMHTWSGAHQLDLLVSSTIRTVLDESYFSSLNNLITFLHSQDSFMAETKSPCPKATVSSWLSIWAALEWLKLYRIRIVEVLEEKKTGFEPSAPWWILSMGLLEFVRAVAKTYNRIQGFTRLLSKQVSLLSELLRTLKRLSGCKGPITRDELGLLSQWDLITDGNYVVRKTTVQSFLTGLGSFVYVSANELPQSTVDGVVHAVSTLFLSSIVGLASIVESRKEPSAGADELCPVLPNELVKLSRTDFNRVLRSHADRLSPKMSCEDLDRTEEEFGRLTEACYREDVFNSSVQNVKSYSTFANAWGMLRGRFPLLYEFCGGIGSGYPGSFSKSVNFSVKGGHTELFRIRGMTDFPLEGSLHCQQYQKLKGLTMSCTPNEVAISSHLCR</sequence>
<gene>
    <name evidence="1" type="ORF">CHC_T00004663001</name>
</gene>
<evidence type="ECO:0000313" key="1">
    <source>
        <dbReference type="EMBL" id="CDF36301.1"/>
    </source>
</evidence>
<dbReference type="OrthoDB" id="167947at2759"/>
<protein>
    <recommendedName>
        <fullName evidence="3">DUF659 domain-containing protein</fullName>
    </recommendedName>
</protein>
<dbReference type="RefSeq" id="XP_005716120.1">
    <property type="nucleotide sequence ID" value="XM_005716063.1"/>
</dbReference>
<dbReference type="Gramene" id="CDF36301">
    <property type="protein sequence ID" value="CDF36301"/>
    <property type="gene ID" value="CHC_T00004663001"/>
</dbReference>
<name>R7QFS0_CHOCR</name>
<proteinExistence type="predicted"/>
<dbReference type="SUPFAM" id="SSF53098">
    <property type="entry name" value="Ribonuclease H-like"/>
    <property type="match status" value="1"/>
</dbReference>
<dbReference type="KEGG" id="ccp:CHC_T00004663001"/>
<evidence type="ECO:0000313" key="2">
    <source>
        <dbReference type="Proteomes" id="UP000012073"/>
    </source>
</evidence>
<dbReference type="PANTHER" id="PTHR37067:SF3">
    <property type="entry name" value="PX DOMAIN-CONTAINING PROTEIN"/>
    <property type="match status" value="1"/>
</dbReference>
<organism evidence="1 2">
    <name type="scientific">Chondrus crispus</name>
    <name type="common">Carrageen Irish moss</name>
    <name type="synonym">Polymorpha crispa</name>
    <dbReference type="NCBI Taxonomy" id="2769"/>
    <lineage>
        <taxon>Eukaryota</taxon>
        <taxon>Rhodophyta</taxon>
        <taxon>Florideophyceae</taxon>
        <taxon>Rhodymeniophycidae</taxon>
        <taxon>Gigartinales</taxon>
        <taxon>Gigartinaceae</taxon>
        <taxon>Chondrus</taxon>
    </lineage>
</organism>
<dbReference type="PANTHER" id="PTHR37067">
    <property type="entry name" value="PX DOMAIN-CONTAINING PROTEIN"/>
    <property type="match status" value="1"/>
</dbReference>
<dbReference type="STRING" id="2769.R7QFS0"/>
<dbReference type="GeneID" id="17323834"/>
<dbReference type="EMBL" id="HG001769">
    <property type="protein sequence ID" value="CDF36301.1"/>
    <property type="molecule type" value="Genomic_DNA"/>
</dbReference>